<dbReference type="PROSITE" id="PS50006">
    <property type="entry name" value="FHA_DOMAIN"/>
    <property type="match status" value="1"/>
</dbReference>
<organism evidence="2 3">
    <name type="scientific">Cohnella pontilimi</name>
    <dbReference type="NCBI Taxonomy" id="2564100"/>
    <lineage>
        <taxon>Bacteria</taxon>
        <taxon>Bacillati</taxon>
        <taxon>Bacillota</taxon>
        <taxon>Bacilli</taxon>
        <taxon>Bacillales</taxon>
        <taxon>Paenibacillaceae</taxon>
        <taxon>Cohnella</taxon>
    </lineage>
</organism>
<dbReference type="Proteomes" id="UP000309673">
    <property type="component" value="Unassembled WGS sequence"/>
</dbReference>
<protein>
    <submittedName>
        <fullName evidence="2">FHA domain-containing protein</fullName>
    </submittedName>
</protein>
<dbReference type="OrthoDB" id="189537at2"/>
<feature type="domain" description="FHA" evidence="1">
    <location>
        <begin position="59"/>
        <end position="113"/>
    </location>
</feature>
<dbReference type="Pfam" id="PF00498">
    <property type="entry name" value="FHA"/>
    <property type="match status" value="1"/>
</dbReference>
<reference evidence="2 3" key="1">
    <citation type="submission" date="2019-04" db="EMBL/GenBank/DDBJ databases">
        <title>Cohnella sp. nov., isolated from soil.</title>
        <authorList>
            <person name="Kim W."/>
        </authorList>
    </citation>
    <scope>NUCLEOTIDE SEQUENCE [LARGE SCALE GENOMIC DNA]</scope>
    <source>
        <strain evidence="2 3">CAU 1483</strain>
    </source>
</reference>
<accession>A0A4U0F867</accession>
<dbReference type="SMART" id="SM00240">
    <property type="entry name" value="FHA"/>
    <property type="match status" value="1"/>
</dbReference>
<dbReference type="SUPFAM" id="SSF49879">
    <property type="entry name" value="SMAD/FHA domain"/>
    <property type="match status" value="1"/>
</dbReference>
<proteinExistence type="predicted"/>
<sequence length="141" mass="15250">MLAGAVAEPRDEPSSYTIPLDIVGLKPASPEPEIAGEPRVCGVDGVFAGSCFRLTGGGVSIGRDPAACSVVFPVEIGEVSRRHCTLTFEESRRLFLLEDHGSSNGTYLPGGRRLEPGKRYELRSGERFSLSGSVHWFEVRE</sequence>
<dbReference type="Gene3D" id="2.60.200.20">
    <property type="match status" value="1"/>
</dbReference>
<keyword evidence="3" id="KW-1185">Reference proteome</keyword>
<dbReference type="CDD" id="cd00060">
    <property type="entry name" value="FHA"/>
    <property type="match status" value="1"/>
</dbReference>
<name>A0A4U0F867_9BACL</name>
<evidence type="ECO:0000259" key="1">
    <source>
        <dbReference type="PROSITE" id="PS50006"/>
    </source>
</evidence>
<dbReference type="InterPro" id="IPR008984">
    <property type="entry name" value="SMAD_FHA_dom_sf"/>
</dbReference>
<dbReference type="InterPro" id="IPR000253">
    <property type="entry name" value="FHA_dom"/>
</dbReference>
<dbReference type="EMBL" id="SUPK01000008">
    <property type="protein sequence ID" value="TJY40867.1"/>
    <property type="molecule type" value="Genomic_DNA"/>
</dbReference>
<dbReference type="InterPro" id="IPR050923">
    <property type="entry name" value="Cell_Proc_Reg/RNA_Proc"/>
</dbReference>
<dbReference type="AlphaFoldDB" id="A0A4U0F867"/>
<comment type="caution">
    <text evidence="2">The sequence shown here is derived from an EMBL/GenBank/DDBJ whole genome shotgun (WGS) entry which is preliminary data.</text>
</comment>
<evidence type="ECO:0000313" key="2">
    <source>
        <dbReference type="EMBL" id="TJY40867.1"/>
    </source>
</evidence>
<gene>
    <name evidence="2" type="ORF">E5161_16700</name>
</gene>
<dbReference type="PANTHER" id="PTHR23308">
    <property type="entry name" value="NUCLEAR INHIBITOR OF PROTEIN PHOSPHATASE-1"/>
    <property type="match status" value="1"/>
</dbReference>
<evidence type="ECO:0000313" key="3">
    <source>
        <dbReference type="Proteomes" id="UP000309673"/>
    </source>
</evidence>